<dbReference type="AlphaFoldDB" id="A0A4Y2AZ10"/>
<comment type="caution">
    <text evidence="1">The sequence shown here is derived from an EMBL/GenBank/DDBJ whole genome shotgun (WGS) entry which is preliminary data.</text>
</comment>
<name>A0A4Y2AZ10_ARAVE</name>
<evidence type="ECO:0000313" key="2">
    <source>
        <dbReference type="Proteomes" id="UP000499080"/>
    </source>
</evidence>
<organism evidence="1 2">
    <name type="scientific">Araneus ventricosus</name>
    <name type="common">Orbweaver spider</name>
    <name type="synonym">Epeira ventricosa</name>
    <dbReference type="NCBI Taxonomy" id="182803"/>
    <lineage>
        <taxon>Eukaryota</taxon>
        <taxon>Metazoa</taxon>
        <taxon>Ecdysozoa</taxon>
        <taxon>Arthropoda</taxon>
        <taxon>Chelicerata</taxon>
        <taxon>Arachnida</taxon>
        <taxon>Araneae</taxon>
        <taxon>Araneomorphae</taxon>
        <taxon>Entelegynae</taxon>
        <taxon>Araneoidea</taxon>
        <taxon>Araneidae</taxon>
        <taxon>Araneus</taxon>
    </lineage>
</organism>
<accession>A0A4Y2AZ10</accession>
<dbReference type="Proteomes" id="UP000499080">
    <property type="component" value="Unassembled WGS sequence"/>
</dbReference>
<gene>
    <name evidence="1" type="ORF">AVEN_93848_1</name>
</gene>
<keyword evidence="2" id="KW-1185">Reference proteome</keyword>
<reference evidence="1 2" key="1">
    <citation type="journal article" date="2019" name="Sci. Rep.">
        <title>Orb-weaving spider Araneus ventricosus genome elucidates the spidroin gene catalogue.</title>
        <authorList>
            <person name="Kono N."/>
            <person name="Nakamura H."/>
            <person name="Ohtoshi R."/>
            <person name="Moran D.A.P."/>
            <person name="Shinohara A."/>
            <person name="Yoshida Y."/>
            <person name="Fujiwara M."/>
            <person name="Mori M."/>
            <person name="Tomita M."/>
            <person name="Arakawa K."/>
        </authorList>
    </citation>
    <scope>NUCLEOTIDE SEQUENCE [LARGE SCALE GENOMIC DNA]</scope>
</reference>
<evidence type="ECO:0000313" key="1">
    <source>
        <dbReference type="EMBL" id="GBL84817.1"/>
    </source>
</evidence>
<sequence>MSLVARQQAALQLIMEKLHEKDKLLNEKLLSLTATRPERIGPSFAEILSTQRRRSRSRKREEEKVAIFYPKEESEETNLRRKNTELIDPAKLKVGIMSLRKANKGGLLIEC</sequence>
<protein>
    <submittedName>
        <fullName evidence="1">Uncharacterized protein</fullName>
    </submittedName>
</protein>
<proteinExistence type="predicted"/>
<dbReference type="EMBL" id="BGPR01000039">
    <property type="protein sequence ID" value="GBL84817.1"/>
    <property type="molecule type" value="Genomic_DNA"/>
</dbReference>